<evidence type="ECO:0000313" key="1">
    <source>
        <dbReference type="EMBL" id="RNB89868.1"/>
    </source>
</evidence>
<protein>
    <submittedName>
        <fullName evidence="1">Uncharacterized protein</fullName>
    </submittedName>
</protein>
<proteinExistence type="predicted"/>
<comment type="caution">
    <text evidence="1">The sequence shown here is derived from an EMBL/GenBank/DDBJ whole genome shotgun (WGS) entry which is preliminary data.</text>
</comment>
<reference evidence="1 2" key="1">
    <citation type="submission" date="2018-10" db="EMBL/GenBank/DDBJ databases">
        <title>Phylogenomics of Brevibacillus.</title>
        <authorList>
            <person name="Dunlap C."/>
        </authorList>
    </citation>
    <scope>NUCLEOTIDE SEQUENCE [LARGE SCALE GENOMIC DNA]</scope>
    <source>
        <strain evidence="1 2">JCM 15716</strain>
    </source>
</reference>
<keyword evidence="2" id="KW-1185">Reference proteome</keyword>
<dbReference type="EMBL" id="RHHQ01000008">
    <property type="protein sequence ID" value="RNB89868.1"/>
    <property type="molecule type" value="Genomic_DNA"/>
</dbReference>
<dbReference type="AlphaFoldDB" id="A0A3M8DP40"/>
<evidence type="ECO:0000313" key="2">
    <source>
        <dbReference type="Proteomes" id="UP000271031"/>
    </source>
</evidence>
<name>A0A3M8DP40_9BACL</name>
<organism evidence="1 2">
    <name type="scientific">Brevibacillus fluminis</name>
    <dbReference type="NCBI Taxonomy" id="511487"/>
    <lineage>
        <taxon>Bacteria</taxon>
        <taxon>Bacillati</taxon>
        <taxon>Bacillota</taxon>
        <taxon>Bacilli</taxon>
        <taxon>Bacillales</taxon>
        <taxon>Paenibacillaceae</taxon>
        <taxon>Brevibacillus</taxon>
    </lineage>
</organism>
<sequence>MNEILKSYLPSYYQESRQMNAIMDLVASHMPDVDRDLWKAFFVKMLSSKSIDLWKTEYGVKTEEELLALLSSSGTLSVESLQLKGLSVFETFRAMPEDGVTLSESGVLADGKEYMPLTTIIKTVLEDQPDFAHERAVDTHSFAKGLVKLMGLAGFQYLFALALKMKAYAPRGQVHQSNRVHVGFEFPSRLDEELSGPAVTRQAAHAVHCYQSARLKRQAWWSPNVFFTDPHTFVTEEFSVQQSTIKRSGGAP</sequence>
<dbReference type="Proteomes" id="UP000271031">
    <property type="component" value="Unassembled WGS sequence"/>
</dbReference>
<gene>
    <name evidence="1" type="ORF">EDM56_11970</name>
</gene>
<dbReference type="RefSeq" id="WP_122918122.1">
    <property type="nucleotide sequence ID" value="NZ_RHHQ01000008.1"/>
</dbReference>
<accession>A0A3M8DP40</accession>
<dbReference type="OrthoDB" id="2467739at2"/>